<protein>
    <submittedName>
        <fullName evidence="1">Uncharacterized protein</fullName>
    </submittedName>
</protein>
<evidence type="ECO:0000313" key="2">
    <source>
        <dbReference type="Proteomes" id="UP000183339"/>
    </source>
</evidence>
<name>A0A1I0G792_9PROT</name>
<reference evidence="1 2" key="1">
    <citation type="submission" date="2016-10" db="EMBL/GenBank/DDBJ databases">
        <authorList>
            <person name="de Groot N.N."/>
        </authorList>
    </citation>
    <scope>NUCLEOTIDE SEQUENCE [LARGE SCALE GENOMIC DNA]</scope>
    <source>
        <strain evidence="1 2">Nl7</strain>
    </source>
</reference>
<gene>
    <name evidence="1" type="ORF">SAMN05216412_1127</name>
</gene>
<dbReference type="EMBL" id="FOHI01000012">
    <property type="protein sequence ID" value="SET66573.1"/>
    <property type="molecule type" value="Genomic_DNA"/>
</dbReference>
<organism evidence="1 2">
    <name type="scientific">Nitrosospira multiformis</name>
    <dbReference type="NCBI Taxonomy" id="1231"/>
    <lineage>
        <taxon>Bacteria</taxon>
        <taxon>Pseudomonadati</taxon>
        <taxon>Pseudomonadota</taxon>
        <taxon>Betaproteobacteria</taxon>
        <taxon>Nitrosomonadales</taxon>
        <taxon>Nitrosomonadaceae</taxon>
        <taxon>Nitrosospira</taxon>
    </lineage>
</organism>
<dbReference type="AlphaFoldDB" id="A0A1I0G792"/>
<sequence length="80" mass="9216">MSSFQQNVIKHKAGLLNLAAEHDNVSRACKVRVFPDAFRYQSTMESDGIDALIDANRKKPNPKSYCDILIYNFCGRYWMI</sequence>
<accession>A0A1I0G792</accession>
<evidence type="ECO:0000313" key="1">
    <source>
        <dbReference type="EMBL" id="SET66573.1"/>
    </source>
</evidence>
<proteinExistence type="predicted"/>
<dbReference type="Proteomes" id="UP000183339">
    <property type="component" value="Unassembled WGS sequence"/>
</dbReference>